<sequence length="1640" mass="182784">MLLPLLGACAVVGPFRGPEWEPVRGLVSEDRSCRDPRCCGNLLVLCLFLIWQVRHYWHQVTRTHRSMRKFIKVPPQKWAVPSMRHDTCFRLTPEFFLSPGKFRGLDARAQQRAQRKSREYWRSLEESWTQYLLSCQHPSHALLWDAYTSSDHIFCTTSFPSTSMLPWDSSWEAWQVPWCYSDDQTHLICKPRPPALDRCQRMEQLLVHPQEELAPLEHIVSMRCHPTSMTPLPNLPSAQSLPFCSREFLPVPSNQRVGMPTWKSWGCPQEACTPGTENRTLSREASRQTQAPGWANQRESRGDDAWEIQASGRQLPINFGMEDMAEGKVLDWGSQRLVISKAVGEILTPWWEKQDQVQVESRAEILELWKKSPGEAGGENLPETQACRGEKVEQLRCKIDAETQTQMWETQDRKRDKDAIETQSFENKKEARGEDEGNSEAQVLRKQGQTGSENGEDTQLTGWGKQEQITGDTSIEIQAEERRKEDQGGGENAMQIQISGKENLGEVKNEDGIETQALGWGKQECVQNENVTEIQTPGWEKPDQDGSEKAGKVQVCRAEIQKQLRHELQVGWSNQGVKRGGDAGESQISRRNSLREIREEDWVVIRAQCWGDQKPVAREIDREFKTPCWGNEDQIGGEYRAEIQALEKRGQRKDRDEDDTNTLASEAENQRQLRGVTQVETHPSGMGNQEQFGDETSTDIQATGTKNLREVKGEDSKETQELREENQYQLNSEINGNIHIPKWKNQEHIRSKDGKNTQRQFSEAENWGELASKTDVETNSAEWKKEEKAGGENGAEIQAPEKRNQREAGGEDGRETWTPGEESQSQLRDDTDEKTHLSDRKNHEQMGGENETEIQTPEKTDEREPGADDGVETQRLERENEGQFDGETGLSHSPGGRNWEQTRGMDKPENPTSEKSQREVGSKDGRNIQRRGGGQQRLLKSKVNENICSPEWKNQEQIGGENGAEIQTQGKSNLRGITGDDGKETQAHGGDYQGELRSETDGEIQIQGQGNQNTGGEEGAAEIGDVGSQRKCRAEDAGKLRVPRQGNKGQVRGKDAAEGPLQVDCYGGDGPPALTGSDYGAMAVDQEQAVAAAPRPELKALPDQNELFLLVSAEGEHLASQSTATAGKPRVDVIPASREARPKPQRSRQRDRRVDPGKAADRTGQLRNPQSLAAPLGLPSACSSVSCGHAPQAATAPLGGPTALTVLPKWPVLKKSQRQLLESLMRRKIAHLKWGLPRRILESYTHFNVLGPRPLPLAGQRLPGCTEGSLPLACELQGQQESKAQGSRPGLKSQKFRPHGGKSSKPTQARALEKPTRSGSEPMGSSIPPVKPKRVRPPGGAREPQDVEKEAAPRAELMASRNPRPAAESSSGWGQERVQEPSSENSRGRKMVRPGISRMAEKASRRMRISYPRAGYDHWRREHTSQKLLRFQCQQPSHRRGSLEPEERRGAGQQPSSCSTDTFSFKRSLHSAAARLSMTFLNKSSRSPHLAKAQHSAPNLSVRDPGPMPLPREDPLYEDVPMSEEKEDKGERGASSRPPLKPPDDSKDSSTESDRDVSSGEDSDSVEAMTTAFRKVLSNKKRTSKAVKSSAPLYASLFPVAADKAEVPLLARIARYSVYAGALPSSCACAELCPVRLRIN</sequence>
<feature type="compositionally biased region" description="Basic and acidic residues" evidence="1">
    <location>
        <begin position="1152"/>
        <end position="1161"/>
    </location>
</feature>
<evidence type="ECO:0000256" key="1">
    <source>
        <dbReference type="SAM" id="MobiDB-lite"/>
    </source>
</evidence>
<dbReference type="Proteomes" id="UP000664991">
    <property type="component" value="Unassembled WGS sequence"/>
</dbReference>
<feature type="compositionally biased region" description="Polar residues" evidence="1">
    <location>
        <begin position="678"/>
        <end position="691"/>
    </location>
</feature>
<feature type="compositionally biased region" description="Low complexity" evidence="1">
    <location>
        <begin position="1003"/>
        <end position="1015"/>
    </location>
</feature>
<feature type="region of interest" description="Disordered" evidence="1">
    <location>
        <begin position="1116"/>
        <end position="1173"/>
    </location>
</feature>
<dbReference type="PANTHER" id="PTHR22379">
    <property type="entry name" value="RIKEN CDNA 4930407I10 GENE"/>
    <property type="match status" value="1"/>
</dbReference>
<protein>
    <submittedName>
        <fullName evidence="2">Uncharacterized protein</fullName>
    </submittedName>
</protein>
<feature type="compositionally biased region" description="Basic and acidic residues" evidence="1">
    <location>
        <begin position="827"/>
        <end position="846"/>
    </location>
</feature>
<evidence type="ECO:0000313" key="2">
    <source>
        <dbReference type="EMBL" id="KAG5212756.1"/>
    </source>
</evidence>
<name>A0A836A9E7_SHEEP</name>
<feature type="region of interest" description="Disordered" evidence="1">
    <location>
        <begin position="742"/>
        <end position="1073"/>
    </location>
</feature>
<feature type="compositionally biased region" description="Basic and acidic residues" evidence="1">
    <location>
        <begin position="1343"/>
        <end position="1353"/>
    </location>
</feature>
<feature type="region of interest" description="Disordered" evidence="1">
    <location>
        <begin position="273"/>
        <end position="302"/>
    </location>
</feature>
<feature type="region of interest" description="Disordered" evidence="1">
    <location>
        <begin position="1427"/>
        <end position="1464"/>
    </location>
</feature>
<evidence type="ECO:0000313" key="3">
    <source>
        <dbReference type="Proteomes" id="UP000664991"/>
    </source>
</evidence>
<feature type="compositionally biased region" description="Basic and acidic residues" evidence="1">
    <location>
        <begin position="744"/>
        <end position="756"/>
    </location>
</feature>
<dbReference type="EMBL" id="JAEMGP010000003">
    <property type="protein sequence ID" value="KAG5212756.1"/>
    <property type="molecule type" value="Genomic_DNA"/>
</dbReference>
<feature type="compositionally biased region" description="Basic and acidic residues" evidence="1">
    <location>
        <begin position="410"/>
        <end position="435"/>
    </location>
</feature>
<feature type="compositionally biased region" description="Basic and acidic residues" evidence="1">
    <location>
        <begin position="1523"/>
        <end position="1534"/>
    </location>
</feature>
<feature type="compositionally biased region" description="Basic and acidic residues" evidence="1">
    <location>
        <begin position="799"/>
        <end position="815"/>
    </location>
</feature>
<feature type="region of interest" description="Disordered" evidence="1">
    <location>
        <begin position="647"/>
        <end position="723"/>
    </location>
</feature>
<feature type="compositionally biased region" description="Basic and acidic residues" evidence="1">
    <location>
        <begin position="915"/>
        <end position="927"/>
    </location>
</feature>
<feature type="region of interest" description="Disordered" evidence="1">
    <location>
        <begin position="1279"/>
        <end position="1409"/>
    </location>
</feature>
<gene>
    <name evidence="2" type="ORF">JEQ12_015185</name>
</gene>
<feature type="compositionally biased region" description="Basic and acidic residues" evidence="1">
    <location>
        <begin position="707"/>
        <end position="723"/>
    </location>
</feature>
<feature type="compositionally biased region" description="Basic and acidic residues" evidence="1">
    <location>
        <begin position="856"/>
        <end position="881"/>
    </location>
</feature>
<feature type="compositionally biased region" description="Polar residues" evidence="1">
    <location>
        <begin position="447"/>
        <end position="473"/>
    </location>
</feature>
<organism evidence="2 3">
    <name type="scientific">Ovis aries</name>
    <name type="common">Sheep</name>
    <dbReference type="NCBI Taxonomy" id="9940"/>
    <lineage>
        <taxon>Eukaryota</taxon>
        <taxon>Metazoa</taxon>
        <taxon>Chordata</taxon>
        <taxon>Craniata</taxon>
        <taxon>Vertebrata</taxon>
        <taxon>Euteleostomi</taxon>
        <taxon>Mammalia</taxon>
        <taxon>Eutheria</taxon>
        <taxon>Laurasiatheria</taxon>
        <taxon>Artiodactyla</taxon>
        <taxon>Ruminantia</taxon>
        <taxon>Pecora</taxon>
        <taxon>Bovidae</taxon>
        <taxon>Caprinae</taxon>
        <taxon>Ovis</taxon>
    </lineage>
</organism>
<proteinExistence type="predicted"/>
<feature type="compositionally biased region" description="Polar residues" evidence="1">
    <location>
        <begin position="1453"/>
        <end position="1464"/>
    </location>
</feature>
<feature type="compositionally biased region" description="Basic and acidic residues" evidence="1">
    <location>
        <begin position="772"/>
        <end position="790"/>
    </location>
</feature>
<feature type="region of interest" description="Disordered" evidence="1">
    <location>
        <begin position="1484"/>
        <end position="1568"/>
    </location>
</feature>
<reference evidence="2 3" key="1">
    <citation type="submission" date="2020-12" db="EMBL/GenBank/DDBJ databases">
        <title>De novo assembly of Tibetan sheep genome.</title>
        <authorList>
            <person name="Li X."/>
        </authorList>
    </citation>
    <scope>NUCLEOTIDE SEQUENCE [LARGE SCALE GENOMIC DNA]</scope>
    <source>
        <tissue evidence="2">Heart</tissue>
    </source>
</reference>
<dbReference type="InterPro" id="IPR031715">
    <property type="entry name" value="DUF4727"/>
</dbReference>
<feature type="compositionally biased region" description="Basic and acidic residues" evidence="1">
    <location>
        <begin position="1441"/>
        <end position="1450"/>
    </location>
</feature>
<comment type="caution">
    <text evidence="2">The sequence shown here is derived from an EMBL/GenBank/DDBJ whole genome shotgun (WGS) entry which is preliminary data.</text>
</comment>
<feature type="region of interest" description="Disordered" evidence="1">
    <location>
        <begin position="407"/>
        <end position="473"/>
    </location>
</feature>
<dbReference type="PANTHER" id="PTHR22379:SF1">
    <property type="entry name" value="RIKEN CDNA 4930407I10 GENE"/>
    <property type="match status" value="1"/>
</dbReference>
<accession>A0A836A9E7</accession>
<dbReference type="Pfam" id="PF15856">
    <property type="entry name" value="DUF4727"/>
    <property type="match status" value="1"/>
</dbReference>
<feature type="compositionally biased region" description="Basic and acidic residues" evidence="1">
    <location>
        <begin position="1542"/>
        <end position="1558"/>
    </location>
</feature>